<dbReference type="Pfam" id="PF03600">
    <property type="entry name" value="CitMHS"/>
    <property type="match status" value="1"/>
</dbReference>
<dbReference type="InterPro" id="IPR000802">
    <property type="entry name" value="Arsenical_pump_ArsB"/>
</dbReference>
<proteinExistence type="inferred from homology"/>
<evidence type="ECO:0000313" key="10">
    <source>
        <dbReference type="EMBL" id="RAR78878.1"/>
    </source>
</evidence>
<sequence length="426" mass="43958">MLTLAHPWWTWGVIAAAMAAVIVRPGRVPEAVWAVAGALVLAGFGLLPWGEAWKGVLRGHDVYLFLAGMMLLSEMARREGVFDWLAVQAARRARGSGTRLFAWVFGVGTLVTATLSNDATAVVLTPAVFAVARAVGASPLPYLLICAFVANAASFVLPISNPANLVLWGGGQMPSLPHWLALFGLPSVAAIGMTYAVLRWRVRREIARPVAVEVPARPLGAGGRLAAAGLAVSAAILVACAWWRVPLGAPTLGAALFTLVLLRAGCGHAVLPVLRSVSWGVLPLVAGLFVFVQALEATGVVGQLARLLGQAAAAAPLAVAPGLGAVLGFGANLVNNLPAGLLAGAALDAAQAAEPLRAAALIGIDLGPNLSITGSLATLLWLSALRREGLEVSAWQFIRHGAWVMPPALLAALATLQGMSMLVARP</sequence>
<dbReference type="PRINTS" id="PR00758">
    <property type="entry name" value="ARSENICPUMP"/>
</dbReference>
<dbReference type="GO" id="GO:0005886">
    <property type="term" value="C:plasma membrane"/>
    <property type="evidence" value="ECO:0007669"/>
    <property type="project" value="UniProtKB-SubCell"/>
</dbReference>
<accession>A0A328YY50</accession>
<protein>
    <submittedName>
        <fullName evidence="10">Arsenite efflux membrane protein ArsB</fullName>
    </submittedName>
</protein>
<reference evidence="10 11" key="1">
    <citation type="submission" date="2018-06" db="EMBL/GenBank/DDBJ databases">
        <title>Genomic Encyclopedia of Archaeal and Bacterial Type Strains, Phase II (KMG-II): from individual species to whole genera.</title>
        <authorList>
            <person name="Goeker M."/>
        </authorList>
    </citation>
    <scope>NUCLEOTIDE SEQUENCE [LARGE SCALE GENOMIC DNA]</scope>
    <source>
        <strain evidence="10 11">CFPB 3232</strain>
    </source>
</reference>
<feature type="transmembrane region" description="Helical" evidence="8">
    <location>
        <begin position="281"/>
        <end position="305"/>
    </location>
</feature>
<evidence type="ECO:0000256" key="7">
    <source>
        <dbReference type="ARBA" id="ARBA00023136"/>
    </source>
</evidence>
<feature type="transmembrane region" description="Helical" evidence="8">
    <location>
        <begin position="6"/>
        <end position="24"/>
    </location>
</feature>
<dbReference type="PANTHER" id="PTHR43302:SF5">
    <property type="entry name" value="TRANSPORTER ARSB-RELATED"/>
    <property type="match status" value="1"/>
</dbReference>
<comment type="caution">
    <text evidence="10">The sequence shown here is derived from an EMBL/GenBank/DDBJ whole genome shotgun (WGS) entry which is preliminary data.</text>
</comment>
<dbReference type="CDD" id="cd01118">
    <property type="entry name" value="ArsB_permease"/>
    <property type="match status" value="1"/>
</dbReference>
<dbReference type="InterPro" id="IPR004680">
    <property type="entry name" value="Cit_transptr-like_dom"/>
</dbReference>
<feature type="domain" description="Citrate transporter-like" evidence="9">
    <location>
        <begin position="21"/>
        <end position="356"/>
    </location>
</feature>
<dbReference type="GO" id="GO:0015105">
    <property type="term" value="F:arsenite transmembrane transporter activity"/>
    <property type="evidence" value="ECO:0007669"/>
    <property type="project" value="InterPro"/>
</dbReference>
<feature type="transmembrane region" description="Helical" evidence="8">
    <location>
        <begin position="179"/>
        <end position="198"/>
    </location>
</feature>
<keyword evidence="7 8" id="KW-0472">Membrane</keyword>
<feature type="transmembrane region" description="Helical" evidence="8">
    <location>
        <begin position="359"/>
        <end position="382"/>
    </location>
</feature>
<evidence type="ECO:0000256" key="1">
    <source>
        <dbReference type="ARBA" id="ARBA00004651"/>
    </source>
</evidence>
<evidence type="ECO:0000256" key="2">
    <source>
        <dbReference type="ARBA" id="ARBA00009843"/>
    </source>
</evidence>
<keyword evidence="5 8" id="KW-0812">Transmembrane</keyword>
<evidence type="ECO:0000256" key="6">
    <source>
        <dbReference type="ARBA" id="ARBA00022989"/>
    </source>
</evidence>
<name>A0A328YY50_9BURK</name>
<evidence type="ECO:0000256" key="3">
    <source>
        <dbReference type="ARBA" id="ARBA00022448"/>
    </source>
</evidence>
<keyword evidence="11" id="KW-1185">Reference proteome</keyword>
<keyword evidence="6 8" id="KW-1133">Transmembrane helix</keyword>
<gene>
    <name evidence="10" type="ORF">AX018_102821</name>
</gene>
<comment type="similarity">
    <text evidence="2">Belongs to the CitM (TC 2.A.11) transporter family.</text>
</comment>
<evidence type="ECO:0000256" key="8">
    <source>
        <dbReference type="SAM" id="Phobius"/>
    </source>
</evidence>
<organism evidence="10 11">
    <name type="scientific">Paracidovorax anthurii</name>
    <dbReference type="NCBI Taxonomy" id="78229"/>
    <lineage>
        <taxon>Bacteria</taxon>
        <taxon>Pseudomonadati</taxon>
        <taxon>Pseudomonadota</taxon>
        <taxon>Betaproteobacteria</taxon>
        <taxon>Burkholderiales</taxon>
        <taxon>Comamonadaceae</taxon>
        <taxon>Paracidovorax</taxon>
    </lineage>
</organism>
<dbReference type="PANTHER" id="PTHR43302">
    <property type="entry name" value="TRANSPORTER ARSB-RELATED"/>
    <property type="match status" value="1"/>
</dbReference>
<dbReference type="RefSeq" id="WP_111878180.1">
    <property type="nucleotide sequence ID" value="NZ_CBCSGC010000162.1"/>
</dbReference>
<feature type="transmembrane region" description="Helical" evidence="8">
    <location>
        <begin position="225"/>
        <end position="245"/>
    </location>
</feature>
<evidence type="ECO:0000256" key="5">
    <source>
        <dbReference type="ARBA" id="ARBA00022692"/>
    </source>
</evidence>
<feature type="transmembrane region" description="Helical" evidence="8">
    <location>
        <begin position="119"/>
        <end position="135"/>
    </location>
</feature>
<feature type="transmembrane region" description="Helical" evidence="8">
    <location>
        <begin position="31"/>
        <end position="50"/>
    </location>
</feature>
<dbReference type="AlphaFoldDB" id="A0A328YY50"/>
<feature type="transmembrane region" description="Helical" evidence="8">
    <location>
        <begin position="402"/>
        <end position="424"/>
    </location>
</feature>
<evidence type="ECO:0000313" key="11">
    <source>
        <dbReference type="Proteomes" id="UP000248856"/>
    </source>
</evidence>
<dbReference type="EMBL" id="QLTA01000028">
    <property type="protein sequence ID" value="RAR78878.1"/>
    <property type="molecule type" value="Genomic_DNA"/>
</dbReference>
<dbReference type="OrthoDB" id="9774335at2"/>
<comment type="subcellular location">
    <subcellularLocation>
        <location evidence="1">Cell membrane</location>
        <topology evidence="1">Multi-pass membrane protein</topology>
    </subcellularLocation>
</comment>
<keyword evidence="3" id="KW-0813">Transport</keyword>
<evidence type="ECO:0000256" key="4">
    <source>
        <dbReference type="ARBA" id="ARBA00022475"/>
    </source>
</evidence>
<feature type="transmembrane region" description="Helical" evidence="8">
    <location>
        <begin position="142"/>
        <end position="159"/>
    </location>
</feature>
<evidence type="ECO:0000259" key="9">
    <source>
        <dbReference type="Pfam" id="PF03600"/>
    </source>
</evidence>
<dbReference type="Proteomes" id="UP000248856">
    <property type="component" value="Unassembled WGS sequence"/>
</dbReference>
<keyword evidence="4" id="KW-1003">Cell membrane</keyword>
<feature type="transmembrane region" description="Helical" evidence="8">
    <location>
        <begin position="251"/>
        <end position="274"/>
    </location>
</feature>